<sequence>MRRISIIWPPCGARGKNAPPWLPRVVRGDKGRNTSFNFKKADWNRFGDLCKLSSDDSVADIELQSCLMRPGRPYPFIKGQKIKPVCPGLPRNIGGLFGKGKRLKGSILKRLLLKISYILKNKKPKLNL</sequence>
<dbReference type="Proteomes" id="UP000735302">
    <property type="component" value="Unassembled WGS sequence"/>
</dbReference>
<evidence type="ECO:0000313" key="1">
    <source>
        <dbReference type="EMBL" id="GFN90977.1"/>
    </source>
</evidence>
<evidence type="ECO:0000313" key="2">
    <source>
        <dbReference type="Proteomes" id="UP000735302"/>
    </source>
</evidence>
<comment type="caution">
    <text evidence="1">The sequence shown here is derived from an EMBL/GenBank/DDBJ whole genome shotgun (WGS) entry which is preliminary data.</text>
</comment>
<protein>
    <submittedName>
        <fullName evidence="1">Uncharacterized protein</fullName>
    </submittedName>
</protein>
<dbReference type="AlphaFoldDB" id="A0AAV3Z8A6"/>
<name>A0AAV3Z8A6_9GAST</name>
<organism evidence="1 2">
    <name type="scientific">Plakobranchus ocellatus</name>
    <dbReference type="NCBI Taxonomy" id="259542"/>
    <lineage>
        <taxon>Eukaryota</taxon>
        <taxon>Metazoa</taxon>
        <taxon>Spiralia</taxon>
        <taxon>Lophotrochozoa</taxon>
        <taxon>Mollusca</taxon>
        <taxon>Gastropoda</taxon>
        <taxon>Heterobranchia</taxon>
        <taxon>Euthyneura</taxon>
        <taxon>Panpulmonata</taxon>
        <taxon>Sacoglossa</taxon>
        <taxon>Placobranchoidea</taxon>
        <taxon>Plakobranchidae</taxon>
        <taxon>Plakobranchus</taxon>
    </lineage>
</organism>
<gene>
    <name evidence="1" type="ORF">PoB_001748300</name>
</gene>
<reference evidence="1 2" key="1">
    <citation type="journal article" date="2021" name="Elife">
        <title>Chloroplast acquisition without the gene transfer in kleptoplastic sea slugs, Plakobranchus ocellatus.</title>
        <authorList>
            <person name="Maeda T."/>
            <person name="Takahashi S."/>
            <person name="Yoshida T."/>
            <person name="Shimamura S."/>
            <person name="Takaki Y."/>
            <person name="Nagai Y."/>
            <person name="Toyoda A."/>
            <person name="Suzuki Y."/>
            <person name="Arimoto A."/>
            <person name="Ishii H."/>
            <person name="Satoh N."/>
            <person name="Nishiyama T."/>
            <person name="Hasebe M."/>
            <person name="Maruyama T."/>
            <person name="Minagawa J."/>
            <person name="Obokata J."/>
            <person name="Shigenobu S."/>
        </authorList>
    </citation>
    <scope>NUCLEOTIDE SEQUENCE [LARGE SCALE GENOMIC DNA]</scope>
</reference>
<proteinExistence type="predicted"/>
<dbReference type="EMBL" id="BLXT01002074">
    <property type="protein sequence ID" value="GFN90977.1"/>
    <property type="molecule type" value="Genomic_DNA"/>
</dbReference>
<accession>A0AAV3Z8A6</accession>
<keyword evidence="2" id="KW-1185">Reference proteome</keyword>